<feature type="chain" id="PRO_5012838860" evidence="1">
    <location>
        <begin position="20"/>
        <end position="127"/>
    </location>
</feature>
<feature type="signal peptide" evidence="1">
    <location>
        <begin position="1"/>
        <end position="19"/>
    </location>
</feature>
<dbReference type="STRING" id="1123071.SAMN02745181_0426"/>
<dbReference type="RefSeq" id="WP_143157850.1">
    <property type="nucleotide sequence ID" value="NZ_FQYR01000002.1"/>
</dbReference>
<protein>
    <submittedName>
        <fullName evidence="2">Uncharacterized protein</fullName>
    </submittedName>
</protein>
<keyword evidence="3" id="KW-1185">Reference proteome</keyword>
<dbReference type="Proteomes" id="UP000184510">
    <property type="component" value="Unassembled WGS sequence"/>
</dbReference>
<sequence>MKLPTALAIWLLLTHLAFSNETVRWKSSVAKIKMVDDQTVIDMETQKDDSLKVSITISKMEKNGEEYFVYSHPFIKDVKATSTLKIPPGRYMLKIRNDLTDKVYVQKTIVFTDKSLRTYRLRIKDKQ</sequence>
<keyword evidence="1" id="KW-0732">Signal</keyword>
<accession>A0A1M6C9N4</accession>
<organism evidence="2 3">
    <name type="scientific">Rubritalea squalenifaciens DSM 18772</name>
    <dbReference type="NCBI Taxonomy" id="1123071"/>
    <lineage>
        <taxon>Bacteria</taxon>
        <taxon>Pseudomonadati</taxon>
        <taxon>Verrucomicrobiota</taxon>
        <taxon>Verrucomicrobiia</taxon>
        <taxon>Verrucomicrobiales</taxon>
        <taxon>Rubritaleaceae</taxon>
        <taxon>Rubritalea</taxon>
    </lineage>
</organism>
<dbReference type="EMBL" id="FQYR01000002">
    <property type="protein sequence ID" value="SHI57737.1"/>
    <property type="molecule type" value="Genomic_DNA"/>
</dbReference>
<evidence type="ECO:0000256" key="1">
    <source>
        <dbReference type="SAM" id="SignalP"/>
    </source>
</evidence>
<dbReference type="AlphaFoldDB" id="A0A1M6C9N4"/>
<gene>
    <name evidence="2" type="ORF">SAMN02745181_0426</name>
</gene>
<evidence type="ECO:0000313" key="2">
    <source>
        <dbReference type="EMBL" id="SHI57737.1"/>
    </source>
</evidence>
<reference evidence="2 3" key="1">
    <citation type="submission" date="2016-11" db="EMBL/GenBank/DDBJ databases">
        <authorList>
            <person name="Jaros S."/>
            <person name="Januszkiewicz K."/>
            <person name="Wedrychowicz H."/>
        </authorList>
    </citation>
    <scope>NUCLEOTIDE SEQUENCE [LARGE SCALE GENOMIC DNA]</scope>
    <source>
        <strain evidence="2 3">DSM 18772</strain>
    </source>
</reference>
<dbReference type="InParanoid" id="A0A1M6C9N4"/>
<proteinExistence type="predicted"/>
<name>A0A1M6C9N4_9BACT</name>
<evidence type="ECO:0000313" key="3">
    <source>
        <dbReference type="Proteomes" id="UP000184510"/>
    </source>
</evidence>